<gene>
    <name evidence="3" type="ORF">CONLIGDRAFT_626649</name>
</gene>
<dbReference type="AlphaFoldDB" id="A0A1J7JYX1"/>
<dbReference type="PROSITE" id="PS50011">
    <property type="entry name" value="PROTEIN_KINASE_DOM"/>
    <property type="match status" value="1"/>
</dbReference>
<dbReference type="InParanoid" id="A0A1J7JYX1"/>
<feature type="domain" description="Protein kinase" evidence="2">
    <location>
        <begin position="184"/>
        <end position="564"/>
    </location>
</feature>
<protein>
    <recommendedName>
        <fullName evidence="2">Protein kinase domain-containing protein</fullName>
    </recommendedName>
</protein>
<dbReference type="SMART" id="SM00220">
    <property type="entry name" value="S_TKc"/>
    <property type="match status" value="1"/>
</dbReference>
<evidence type="ECO:0000259" key="2">
    <source>
        <dbReference type="PROSITE" id="PS50011"/>
    </source>
</evidence>
<dbReference type="GO" id="GO:0004672">
    <property type="term" value="F:protein kinase activity"/>
    <property type="evidence" value="ECO:0007669"/>
    <property type="project" value="InterPro"/>
</dbReference>
<dbReference type="OrthoDB" id="4062651at2759"/>
<dbReference type="GO" id="GO:0005524">
    <property type="term" value="F:ATP binding"/>
    <property type="evidence" value="ECO:0007669"/>
    <property type="project" value="InterPro"/>
</dbReference>
<organism evidence="3 4">
    <name type="scientific">Coniochaeta ligniaria NRRL 30616</name>
    <dbReference type="NCBI Taxonomy" id="1408157"/>
    <lineage>
        <taxon>Eukaryota</taxon>
        <taxon>Fungi</taxon>
        <taxon>Dikarya</taxon>
        <taxon>Ascomycota</taxon>
        <taxon>Pezizomycotina</taxon>
        <taxon>Sordariomycetes</taxon>
        <taxon>Sordariomycetidae</taxon>
        <taxon>Coniochaetales</taxon>
        <taxon>Coniochaetaceae</taxon>
        <taxon>Coniochaeta</taxon>
    </lineage>
</organism>
<dbReference type="STRING" id="1408157.A0A1J7JYX1"/>
<evidence type="ECO:0000313" key="4">
    <source>
        <dbReference type="Proteomes" id="UP000182658"/>
    </source>
</evidence>
<proteinExistence type="predicted"/>
<reference evidence="3 4" key="1">
    <citation type="submission" date="2016-10" db="EMBL/GenBank/DDBJ databases">
        <title>Draft genome sequence of Coniochaeta ligniaria NRRL30616, a lignocellulolytic fungus for bioabatement of inhibitors in plant biomass hydrolysates.</title>
        <authorList>
            <consortium name="DOE Joint Genome Institute"/>
            <person name="Jimenez D.J."/>
            <person name="Hector R.E."/>
            <person name="Riley R."/>
            <person name="Sun H."/>
            <person name="Grigoriev I.V."/>
            <person name="Van Elsas J.D."/>
            <person name="Nichols N.N."/>
        </authorList>
    </citation>
    <scope>NUCLEOTIDE SEQUENCE [LARGE SCALE GENOMIC DNA]</scope>
    <source>
        <strain evidence="3 4">NRRL 30616</strain>
    </source>
</reference>
<dbReference type="SUPFAM" id="SSF56112">
    <property type="entry name" value="Protein kinase-like (PK-like)"/>
    <property type="match status" value="1"/>
</dbReference>
<sequence>MELNSSIFSDVLSPLAIYVDDADVERELPNTTPEIDSTPLPFRSSQMGINGSTNTRTPEWRLDGVDIDGVRFFAVPTFAIATPPLRVDVYIPPLEEHSQEVRRVLKPEAAMYAINKQSAINLDISQHLSLPFGSQIVVEELTPDPARTAATINLVPYYAVEQAMMSLDSLQQMWPSDLHWPTTIDTSDLLYRSQIHEAITLVTIPSSPDPNREYVFKSLLRDQKYLYNELKMLLTLPPHANLISRPPYIVTHKCRFGGKRGVAGFILDYYPLGSLARHLSSPTPSLSDRFRWARQITSALIHVNASGGFYPDLKPDNIVLRQTQSGEIDAVLLDLEQRGGWFSWSPPEIVYAEYIEILASRAPGPATRDEMTTLLRGYIPDWTPPAQEERYRNVVGGFSAPWRALAAARDGGGEMQTLLERAQTFMLGKLMWCIFEGRAVVRCGVDHELLRDPDPEFGGTGGFPEFRETPVPVGELIKACTAGAPEWEGRGRGLVLRKGKLVPDAWEGEGGVPSVGETRSVARRWWMEEVVVAREFLGQVTDAKNGERPVAGGVLGSAMARPLLSEVLAELVRIEGVQPPLP</sequence>
<feature type="region of interest" description="Disordered" evidence="1">
    <location>
        <begin position="29"/>
        <end position="57"/>
    </location>
</feature>
<feature type="compositionally biased region" description="Polar residues" evidence="1">
    <location>
        <begin position="43"/>
        <end position="57"/>
    </location>
</feature>
<dbReference type="InterPro" id="IPR011009">
    <property type="entry name" value="Kinase-like_dom_sf"/>
</dbReference>
<keyword evidence="4" id="KW-1185">Reference proteome</keyword>
<evidence type="ECO:0000256" key="1">
    <source>
        <dbReference type="SAM" id="MobiDB-lite"/>
    </source>
</evidence>
<dbReference type="Proteomes" id="UP000182658">
    <property type="component" value="Unassembled WGS sequence"/>
</dbReference>
<dbReference type="Gene3D" id="1.10.510.10">
    <property type="entry name" value="Transferase(Phosphotransferase) domain 1"/>
    <property type="match status" value="1"/>
</dbReference>
<accession>A0A1J7JYX1</accession>
<dbReference type="InterPro" id="IPR000719">
    <property type="entry name" value="Prot_kinase_dom"/>
</dbReference>
<name>A0A1J7JYX1_9PEZI</name>
<evidence type="ECO:0000313" key="3">
    <source>
        <dbReference type="EMBL" id="OIW34612.1"/>
    </source>
</evidence>
<dbReference type="EMBL" id="KV875093">
    <property type="protein sequence ID" value="OIW34612.1"/>
    <property type="molecule type" value="Genomic_DNA"/>
</dbReference>